<reference evidence="3" key="2">
    <citation type="submission" date="2009-09" db="EMBL/GenBank/DDBJ databases">
        <title>Complete sequence of chromosome of Candidatus Accumulibacter phosphatis clade IIA str. UW-1.</title>
        <authorList>
            <consortium name="US DOE Joint Genome Institute"/>
            <person name="Martin H.G."/>
            <person name="Ivanova N."/>
            <person name="Kunin V."/>
            <person name="Warnecke F."/>
            <person name="Barry K."/>
            <person name="He S."/>
            <person name="Salamov A."/>
            <person name="Szeto E."/>
            <person name="Dalin E."/>
            <person name="Pangilinan J.L."/>
            <person name="Lapidus A."/>
            <person name="Lowry S."/>
            <person name="Kyrpides N.C."/>
            <person name="McMahon K.D."/>
            <person name="Hugenholtz P."/>
        </authorList>
    </citation>
    <scope>NUCLEOTIDE SEQUENCE [LARGE SCALE GENOMIC DNA]</scope>
    <source>
        <strain evidence="3">UW-1</strain>
    </source>
</reference>
<dbReference type="Gene3D" id="3.30.450.90">
    <property type="match status" value="1"/>
</dbReference>
<dbReference type="GO" id="GO:0016887">
    <property type="term" value="F:ATP hydrolysis activity"/>
    <property type="evidence" value="ECO:0007669"/>
    <property type="project" value="InterPro"/>
</dbReference>
<protein>
    <submittedName>
        <fullName evidence="3">Twitching motility protein</fullName>
    </submittedName>
</protein>
<dbReference type="InterPro" id="IPR006321">
    <property type="entry name" value="PilT/PilU"/>
</dbReference>
<evidence type="ECO:0000256" key="1">
    <source>
        <dbReference type="ARBA" id="ARBA00006611"/>
    </source>
</evidence>
<dbReference type="AlphaFoldDB" id="C7RKW6"/>
<dbReference type="NCBIfam" id="TIGR01420">
    <property type="entry name" value="pilT_fam"/>
    <property type="match status" value="1"/>
</dbReference>
<comment type="similarity">
    <text evidence="1">Belongs to the GSP E family.</text>
</comment>
<dbReference type="HOGENOM" id="CLU_013446_4_0_4"/>
<evidence type="ECO:0000259" key="2">
    <source>
        <dbReference type="PROSITE" id="PS00662"/>
    </source>
</evidence>
<accession>C7RKW6</accession>
<dbReference type="STRING" id="522306.CAP2UW1_0437"/>
<dbReference type="EMBL" id="CP001715">
    <property type="protein sequence ID" value="ACV33788.1"/>
    <property type="molecule type" value="Genomic_DNA"/>
</dbReference>
<dbReference type="PROSITE" id="PS00662">
    <property type="entry name" value="T2SP_E"/>
    <property type="match status" value="1"/>
</dbReference>
<sequence>MTHASLSPANAHAALDALLATVVDKQASDLHLAGGRPPYWRLHGAVAPMSATVWPHAAMHELLTALLAAGQQRDLADKGSVDLGYTSRAGERFRINVFRSLGELALAARHLPARCASFTELRLPESLRDLAHLASGLVLVTGITGSGKSTTLATLINEINSTMPAHILTIEDPVEFVHRPAQAIITHRELHTDVPDFAGAVRAALREDPDVILVGELRDNDTMRAALMAAETGHLVLSTLHTADATGAVERFVGAFPGQEQSVVRHRLSLVLKAVIAQQLLPAVGRAGRVAAVEVLQVTPAVANLIASGRTAQIYSAIESGRDSGMQTFDQALAGLARDHLIAVDDGRRLARDPLGFDRLLRNGRGAG</sequence>
<name>C7RKW6_ACCRE</name>
<dbReference type="SUPFAM" id="SSF52540">
    <property type="entry name" value="P-loop containing nucleoside triphosphate hydrolases"/>
    <property type="match status" value="1"/>
</dbReference>
<feature type="domain" description="Bacterial type II secretion system protein E" evidence="2">
    <location>
        <begin position="205"/>
        <end position="219"/>
    </location>
</feature>
<dbReference type="GO" id="GO:0005524">
    <property type="term" value="F:ATP binding"/>
    <property type="evidence" value="ECO:0007669"/>
    <property type="project" value="InterPro"/>
</dbReference>
<dbReference type="eggNOG" id="COG2805">
    <property type="taxonomic scope" value="Bacteria"/>
</dbReference>
<dbReference type="InterPro" id="IPR027417">
    <property type="entry name" value="P-loop_NTPase"/>
</dbReference>
<dbReference type="CDD" id="cd01131">
    <property type="entry name" value="PilT"/>
    <property type="match status" value="1"/>
</dbReference>
<dbReference type="KEGG" id="app:CAP2UW1_0437"/>
<reference evidence="3" key="1">
    <citation type="submission" date="2009-08" db="EMBL/GenBank/DDBJ databases">
        <authorList>
            <consortium name="US DOE Joint Genome Institute"/>
            <person name="Lucas S."/>
            <person name="Copeland A."/>
            <person name="Lapidus A."/>
            <person name="Glavina del Rio T."/>
            <person name="Dalin E."/>
            <person name="Tice H."/>
            <person name="Bruce D."/>
            <person name="Barry K."/>
            <person name="Pitluck S."/>
            <person name="Lowry S."/>
            <person name="Larimer F."/>
            <person name="Land M."/>
            <person name="Hauser L."/>
            <person name="Kyrpides N."/>
            <person name="Ivanova N."/>
            <person name="McMahon K.D."/>
            <person name="Hugenholtz P."/>
        </authorList>
    </citation>
    <scope>NUCLEOTIDE SEQUENCE</scope>
    <source>
        <strain evidence="3">UW-1</strain>
    </source>
</reference>
<dbReference type="PANTHER" id="PTHR30486:SF16">
    <property type="entry name" value="TWITCHING MOTILITY PROTEIN PILT"/>
    <property type="match status" value="1"/>
</dbReference>
<dbReference type="InterPro" id="IPR001482">
    <property type="entry name" value="T2SS/T4SS_dom"/>
</dbReference>
<dbReference type="PANTHER" id="PTHR30486">
    <property type="entry name" value="TWITCHING MOTILITY PROTEIN PILT"/>
    <property type="match status" value="1"/>
</dbReference>
<organism evidence="3">
    <name type="scientific">Accumulibacter regalis</name>
    <dbReference type="NCBI Taxonomy" id="522306"/>
    <lineage>
        <taxon>Bacteria</taxon>
        <taxon>Pseudomonadati</taxon>
        <taxon>Pseudomonadota</taxon>
        <taxon>Betaproteobacteria</taxon>
        <taxon>Candidatus Accumulibacter</taxon>
    </lineage>
</organism>
<dbReference type="OrthoDB" id="6189814at2"/>
<dbReference type="Gene3D" id="3.40.50.300">
    <property type="entry name" value="P-loop containing nucleotide triphosphate hydrolases"/>
    <property type="match status" value="1"/>
</dbReference>
<dbReference type="InterPro" id="IPR050921">
    <property type="entry name" value="T4SS_GSP_E_ATPase"/>
</dbReference>
<evidence type="ECO:0000313" key="3">
    <source>
        <dbReference type="EMBL" id="ACV33788.1"/>
    </source>
</evidence>
<dbReference type="Pfam" id="PF00437">
    <property type="entry name" value="T2SSE"/>
    <property type="match status" value="1"/>
</dbReference>
<gene>
    <name evidence="3" type="ordered locus">CAP2UW1_0437</name>
</gene>
<proteinExistence type="inferred from homology"/>